<dbReference type="EMBL" id="JACIDM010000002">
    <property type="protein sequence ID" value="MBB4082661.1"/>
    <property type="molecule type" value="Genomic_DNA"/>
</dbReference>
<proteinExistence type="predicted"/>
<dbReference type="RefSeq" id="WP_183203834.1">
    <property type="nucleotide sequence ID" value="NZ_BAAAER010000001.1"/>
</dbReference>
<evidence type="ECO:0000313" key="2">
    <source>
        <dbReference type="Proteomes" id="UP000529946"/>
    </source>
</evidence>
<keyword evidence="2" id="KW-1185">Reference proteome</keyword>
<comment type="caution">
    <text evidence="1">The sequence shown here is derived from an EMBL/GenBank/DDBJ whole genome shotgun (WGS) entry which is preliminary data.</text>
</comment>
<name>A0A7W6JCS3_9CAUL</name>
<dbReference type="Proteomes" id="UP000529946">
    <property type="component" value="Unassembled WGS sequence"/>
</dbReference>
<evidence type="ECO:0000313" key="1">
    <source>
        <dbReference type="EMBL" id="MBB4082661.1"/>
    </source>
</evidence>
<reference evidence="1 2" key="1">
    <citation type="submission" date="2020-08" db="EMBL/GenBank/DDBJ databases">
        <title>Genomic Encyclopedia of Type Strains, Phase IV (KMG-IV): sequencing the most valuable type-strain genomes for metagenomic binning, comparative biology and taxonomic classification.</title>
        <authorList>
            <person name="Goeker M."/>
        </authorList>
    </citation>
    <scope>NUCLEOTIDE SEQUENCE [LARGE SCALE GENOMIC DNA]</scope>
    <source>
        <strain evidence="1 2">DSM 23960</strain>
    </source>
</reference>
<gene>
    <name evidence="1" type="ORF">GGR12_001527</name>
</gene>
<protein>
    <submittedName>
        <fullName evidence="1">Uncharacterized protein</fullName>
    </submittedName>
</protein>
<sequence length="111" mass="12699">MRHLPVATMNHRVGAVHRGLHTKRVREHSNLPGHIQNLEGDAFSQRFYTSFPSHDGFSAYAKAFGHLELSHCDRLTDRAHFFTSHGSQYVTYFHILQEKVTLGDIQSSVVR</sequence>
<accession>A0A7W6JCS3</accession>
<dbReference type="AlphaFoldDB" id="A0A7W6JCS3"/>
<organism evidence="1 2">
    <name type="scientific">Brevundimonas lenta</name>
    <dbReference type="NCBI Taxonomy" id="424796"/>
    <lineage>
        <taxon>Bacteria</taxon>
        <taxon>Pseudomonadati</taxon>
        <taxon>Pseudomonadota</taxon>
        <taxon>Alphaproteobacteria</taxon>
        <taxon>Caulobacterales</taxon>
        <taxon>Caulobacteraceae</taxon>
        <taxon>Brevundimonas</taxon>
    </lineage>
</organism>